<keyword evidence="3" id="KW-1185">Reference proteome</keyword>
<evidence type="ECO:0000313" key="3">
    <source>
        <dbReference type="Proteomes" id="UP000078486"/>
    </source>
</evidence>
<dbReference type="AlphaFoldDB" id="A0A178IAA8"/>
<protein>
    <recommendedName>
        <fullName evidence="4">Lipoprotein</fullName>
    </recommendedName>
</protein>
<dbReference type="OrthoDB" id="7319921at2"/>
<dbReference type="Proteomes" id="UP000078486">
    <property type="component" value="Unassembled WGS sequence"/>
</dbReference>
<dbReference type="PROSITE" id="PS51257">
    <property type="entry name" value="PROKAR_LIPOPROTEIN"/>
    <property type="match status" value="1"/>
</dbReference>
<dbReference type="EMBL" id="LRRQ01000190">
    <property type="protein sequence ID" value="OAM86954.1"/>
    <property type="molecule type" value="Genomic_DNA"/>
</dbReference>
<sequence>MKTRATASTFAAFAIALLFLAGCASAPTMPRITPTGDPIVDGRAYIDAAPKKDKVLYQYRLAATTLRRGEPGETKSLLDDALMTAAANYGNISADAAKSRRMFRNESDKPFIGEPYERVMANYYRAILYWRDGEPDNARALFRTAELLDSDAEEKTYAGDYVLCDYLDGYVTAKLGGNGSDALARAVASARAQSRPEPLPYDPSANVLFFVEFGRGPRKVAAGQYGEMLRFQAGPVTASAARLEIAGRTVMLPAYDDLFFQAITRGGRVMDHILGNKAVFKTGANTVGDVALMGAVIAANSRGEDSGTAALALAAVGLISKLTSAATTPDADTRQWDNLPRYLSFHALKLAPGDYPATLTFLDASGRAIDSLTQQFTVTVAATTTLGEAPRDTVVYRSELTK</sequence>
<feature type="signal peptide" evidence="1">
    <location>
        <begin position="1"/>
        <end position="26"/>
    </location>
</feature>
<accession>A0A178IAA8</accession>
<proteinExistence type="predicted"/>
<feature type="chain" id="PRO_5008088519" description="Lipoprotein" evidence="1">
    <location>
        <begin position="27"/>
        <end position="402"/>
    </location>
</feature>
<evidence type="ECO:0008006" key="4">
    <source>
        <dbReference type="Google" id="ProtNLM"/>
    </source>
</evidence>
<organism evidence="2 3">
    <name type="scientific">Termitidicoccus mucosus</name>
    <dbReference type="NCBI Taxonomy" id="1184151"/>
    <lineage>
        <taxon>Bacteria</taxon>
        <taxon>Pseudomonadati</taxon>
        <taxon>Verrucomicrobiota</taxon>
        <taxon>Opitutia</taxon>
        <taxon>Opitutales</taxon>
        <taxon>Opitutaceae</taxon>
        <taxon>Termitidicoccus</taxon>
    </lineage>
</organism>
<dbReference type="RefSeq" id="WP_068773129.1">
    <property type="nucleotide sequence ID" value="NZ_CP109796.1"/>
</dbReference>
<gene>
    <name evidence="2" type="ORF">AW736_25625</name>
</gene>
<keyword evidence="1" id="KW-0732">Signal</keyword>
<reference evidence="2 3" key="1">
    <citation type="submission" date="2016-01" db="EMBL/GenBank/DDBJ databases">
        <title>High potential of lignocellulose degradation of a new Verrucomicrobia species.</title>
        <authorList>
            <person name="Wang Y."/>
            <person name="Shi Y."/>
            <person name="Qiu Z."/>
            <person name="Liu S."/>
            <person name="Yang H."/>
        </authorList>
    </citation>
    <scope>NUCLEOTIDE SEQUENCE [LARGE SCALE GENOMIC DNA]</scope>
    <source>
        <strain evidence="2 3">TSB47</strain>
    </source>
</reference>
<evidence type="ECO:0000256" key="1">
    <source>
        <dbReference type="SAM" id="SignalP"/>
    </source>
</evidence>
<evidence type="ECO:0000313" key="2">
    <source>
        <dbReference type="EMBL" id="OAM86954.1"/>
    </source>
</evidence>
<comment type="caution">
    <text evidence="2">The sequence shown here is derived from an EMBL/GenBank/DDBJ whole genome shotgun (WGS) entry which is preliminary data.</text>
</comment>
<name>A0A178IAA8_9BACT</name>